<proteinExistence type="inferred from homology"/>
<evidence type="ECO:0000256" key="1">
    <source>
        <dbReference type="ARBA" id="ARBA00005476"/>
    </source>
</evidence>
<dbReference type="InterPro" id="IPR031315">
    <property type="entry name" value="LNS2/PITP"/>
</dbReference>
<comment type="similarity">
    <text evidence="1">Belongs to the lipin family.</text>
</comment>
<feature type="compositionally biased region" description="Basic and acidic residues" evidence="2">
    <location>
        <begin position="717"/>
        <end position="727"/>
    </location>
</feature>
<sequence>MYTVGRLITRGVYTVSGPFHPFGGAVDIIVVEQPDGSFKSSPWYVRFGKFQGVLKATEKVVNISVNGINANLHMYLDQRGEAYFLREEEGDEGESVSSSSSDETDEQSQNSRRPMKSSSCDFDGNKLNSCGQIDGNKEKNVARTNSRRSRIFGLVFGRRPMKEDGYQDGSNNDGAGVVRISSLDRAEIAANLLDVKWSTNLTTSKSVKENASQFSALDTTDGKGDRERLTNDGQSQVGSSVQDATEASVGHYVFSEETGCCNVQMGNSSHSGFENRKFSVEEISVGMSSSGATEQIVEALMLDESALEEKLEEISSIARNTNEPGLQNADQDDNSEGVISDFSCSHSQIVDVFGTFPSKKFDQECVSDERNVALAGFGISEESGSNGTQSFIYCEKSENSLVGLDGSKEQTEETLCLTSGGPGDVNICAETLHVTTELLPEDTVTEQAEEIELETVFTKSCDNYPQLTNPSPPSVCGCDVVNFEVPLAVPKSHAQMITVDPILDLTEADSKSISSISNFTISVCQFENGRNIAYQIARDELRPSLKSVSGLEQLHGDCDLEKAVSVPVSENSEEEQFIFSDLDNFKHRETRENLNFSDVVVEENNPSFSTECTNEVNKPLSRNDKSFSSQDSFFQKNQLADVETLMENSKGASSPISIPNLHNTAHMKVGWLAESLPDMWSCSDNMGTEDLHRPLSHSLDSGSKPLEWKLQNKDESCCINSDTDKESQSSPELSNRKDSHNPEDIKNSVANPAVGDLSEAIVTTGGSWKLWPFTFRRSRSRKTTQSTITDARSSDAEKASDSNIDMDYDRNAVKTKVSKKMVRAITPTSEELASLNLKEGSNTVTFTFSTAMLGRQKVDARIYLWKWNTRIVISDVDGTITKSDVLGQFMPLVGMDWSQTGVAPLFSAIKENGYQLLFLSARAISQAYHTRQFLVNLKQNGKALPDGPVVISPDGLFPSLFREVIRRAPHEFKIACLEDIKALFPSDCNPFYAGFGNRDTDEISYLKVGIPKGKIFIINPRGEVAVNRRVDTKSYTSLHDLVHDMFPAMTSSEQEDFNSWNFWKLPPPVVDI</sequence>
<feature type="region of interest" description="Disordered" evidence="2">
    <location>
        <begin position="215"/>
        <end position="242"/>
    </location>
</feature>
<dbReference type="InterPro" id="IPR036412">
    <property type="entry name" value="HAD-like_sf"/>
</dbReference>
<feature type="region of interest" description="Disordered" evidence="2">
    <location>
        <begin position="87"/>
        <end position="123"/>
    </location>
</feature>
<dbReference type="Pfam" id="PF04571">
    <property type="entry name" value="Lipin_N"/>
    <property type="match status" value="1"/>
</dbReference>
<protein>
    <recommendedName>
        <fullName evidence="3">LNS2/PITP domain-containing protein</fullName>
    </recommendedName>
</protein>
<dbReference type="InterPro" id="IPR013209">
    <property type="entry name" value="LNS2"/>
</dbReference>
<gene>
    <name evidence="4" type="ORF">P3X46_020998</name>
</gene>
<feature type="region of interest" description="Disordered" evidence="2">
    <location>
        <begin position="782"/>
        <end position="803"/>
    </location>
</feature>
<keyword evidence="5" id="KW-1185">Reference proteome</keyword>
<feature type="compositionally biased region" description="Polar residues" evidence="2">
    <location>
        <begin position="231"/>
        <end position="242"/>
    </location>
</feature>
<dbReference type="PANTHER" id="PTHR12181:SF12">
    <property type="entry name" value="PHOSPHATIDATE PHOSPHATASE"/>
    <property type="match status" value="1"/>
</dbReference>
<evidence type="ECO:0000256" key="2">
    <source>
        <dbReference type="SAM" id="MobiDB-lite"/>
    </source>
</evidence>
<organism evidence="4 5">
    <name type="scientific">Hevea brasiliensis</name>
    <name type="common">Para rubber tree</name>
    <name type="synonym">Siphonia brasiliensis</name>
    <dbReference type="NCBI Taxonomy" id="3981"/>
    <lineage>
        <taxon>Eukaryota</taxon>
        <taxon>Viridiplantae</taxon>
        <taxon>Streptophyta</taxon>
        <taxon>Embryophyta</taxon>
        <taxon>Tracheophyta</taxon>
        <taxon>Spermatophyta</taxon>
        <taxon>Magnoliopsida</taxon>
        <taxon>eudicotyledons</taxon>
        <taxon>Gunneridae</taxon>
        <taxon>Pentapetalae</taxon>
        <taxon>rosids</taxon>
        <taxon>fabids</taxon>
        <taxon>Malpighiales</taxon>
        <taxon>Euphorbiaceae</taxon>
        <taxon>Crotonoideae</taxon>
        <taxon>Micrandreae</taxon>
        <taxon>Hevea</taxon>
    </lineage>
</organism>
<dbReference type="InterPro" id="IPR026058">
    <property type="entry name" value="LIPIN"/>
</dbReference>
<feature type="compositionally biased region" description="Basic and acidic residues" evidence="2">
    <location>
        <begin position="220"/>
        <end position="230"/>
    </location>
</feature>
<dbReference type="EMBL" id="JARPOI010000012">
    <property type="protein sequence ID" value="KAJ9166217.1"/>
    <property type="molecule type" value="Genomic_DNA"/>
</dbReference>
<dbReference type="Pfam" id="PF08235">
    <property type="entry name" value="LNS2"/>
    <property type="match status" value="1"/>
</dbReference>
<comment type="caution">
    <text evidence="4">The sequence shown here is derived from an EMBL/GenBank/DDBJ whole genome shotgun (WGS) entry which is preliminary data.</text>
</comment>
<dbReference type="InterPro" id="IPR007651">
    <property type="entry name" value="Lipin_N"/>
</dbReference>
<dbReference type="Proteomes" id="UP001174677">
    <property type="component" value="Chromosome 12"/>
</dbReference>
<dbReference type="PANTHER" id="PTHR12181">
    <property type="entry name" value="LIPIN"/>
    <property type="match status" value="1"/>
</dbReference>
<evidence type="ECO:0000313" key="5">
    <source>
        <dbReference type="Proteomes" id="UP001174677"/>
    </source>
</evidence>
<dbReference type="SUPFAM" id="SSF56784">
    <property type="entry name" value="HAD-like"/>
    <property type="match status" value="1"/>
</dbReference>
<reference evidence="4 5" key="1">
    <citation type="journal article" date="2023" name="Plant Biotechnol. J.">
        <title>Chromosome-level wild Hevea brasiliensis genome provides new tools for genomic-assisted breeding and valuable loci to elevate rubber yield.</title>
        <authorList>
            <person name="Cheng H."/>
            <person name="Song X."/>
            <person name="Hu Y."/>
            <person name="Wu T."/>
            <person name="Yang Q."/>
            <person name="An Z."/>
            <person name="Feng S."/>
            <person name="Deng Z."/>
            <person name="Wu W."/>
            <person name="Zeng X."/>
            <person name="Tu M."/>
            <person name="Wang X."/>
            <person name="Huang H."/>
        </authorList>
    </citation>
    <scope>NUCLEOTIDE SEQUENCE [LARGE SCALE GENOMIC DNA]</scope>
    <source>
        <strain evidence="4">MT/VB/25A 57/8</strain>
    </source>
</reference>
<feature type="compositionally biased region" description="Polar residues" evidence="2">
    <location>
        <begin position="110"/>
        <end position="123"/>
    </location>
</feature>
<feature type="region of interest" description="Disordered" evidence="2">
    <location>
        <begin position="717"/>
        <end position="751"/>
    </location>
</feature>
<dbReference type="SMART" id="SM00775">
    <property type="entry name" value="LNS2"/>
    <property type="match status" value="1"/>
</dbReference>
<name>A0ABQ9LE26_HEVBR</name>
<feature type="domain" description="LNS2/PITP" evidence="3">
    <location>
        <begin position="871"/>
        <end position="1027"/>
    </location>
</feature>
<evidence type="ECO:0000313" key="4">
    <source>
        <dbReference type="EMBL" id="KAJ9166217.1"/>
    </source>
</evidence>
<feature type="compositionally biased region" description="Basic and acidic residues" evidence="2">
    <location>
        <begin position="734"/>
        <end position="746"/>
    </location>
</feature>
<evidence type="ECO:0000259" key="3">
    <source>
        <dbReference type="SMART" id="SM00775"/>
    </source>
</evidence>
<accession>A0ABQ9LE26</accession>